<dbReference type="SUPFAM" id="SSF51120">
    <property type="entry name" value="beta-Roll"/>
    <property type="match status" value="2"/>
</dbReference>
<dbReference type="Pfam" id="PF00353">
    <property type="entry name" value="HemolysinCabind"/>
    <property type="match status" value="3"/>
</dbReference>
<accession>A0A2P2CKI3</accession>
<dbReference type="AlphaFoldDB" id="A0A2P2CKI3"/>
<name>A0A2P2CKI3_9ZZZZ</name>
<dbReference type="GO" id="GO:0005509">
    <property type="term" value="F:calcium ion binding"/>
    <property type="evidence" value="ECO:0007669"/>
    <property type="project" value="InterPro"/>
</dbReference>
<dbReference type="InterPro" id="IPR001343">
    <property type="entry name" value="Hemolysn_Ca-bd"/>
</dbReference>
<dbReference type="GO" id="GO:0005576">
    <property type="term" value="C:extracellular region"/>
    <property type="evidence" value="ECO:0007669"/>
    <property type="project" value="UniProtKB-SubCell"/>
</dbReference>
<dbReference type="EMBL" id="CZKB01000028">
    <property type="protein sequence ID" value="CUR62485.1"/>
    <property type="molecule type" value="Genomic_DNA"/>
</dbReference>
<comment type="subcellular location">
    <subcellularLocation>
        <location evidence="1">Secreted</location>
    </subcellularLocation>
</comment>
<dbReference type="InterPro" id="IPR018511">
    <property type="entry name" value="Hemolysin-typ_Ca-bd_CS"/>
</dbReference>
<feature type="compositionally biased region" description="Basic and acidic residues" evidence="3">
    <location>
        <begin position="424"/>
        <end position="455"/>
    </location>
</feature>
<dbReference type="InterPro" id="IPR011049">
    <property type="entry name" value="Serralysin-like_metalloprot_C"/>
</dbReference>
<dbReference type="PANTHER" id="PTHR38340">
    <property type="entry name" value="S-LAYER PROTEIN"/>
    <property type="match status" value="1"/>
</dbReference>
<protein>
    <recommendedName>
        <fullName evidence="5">Hemolysin-type calcium-binding region</fullName>
    </recommendedName>
</protein>
<dbReference type="InterPro" id="IPR050557">
    <property type="entry name" value="RTX_toxin/Mannuronan_C5-epim"/>
</dbReference>
<dbReference type="Gene3D" id="2.150.10.10">
    <property type="entry name" value="Serralysin-like metalloprotease, C-terminal"/>
    <property type="match status" value="2"/>
</dbReference>
<evidence type="ECO:0000256" key="2">
    <source>
        <dbReference type="ARBA" id="ARBA00022525"/>
    </source>
</evidence>
<evidence type="ECO:0000256" key="3">
    <source>
        <dbReference type="SAM" id="MobiDB-lite"/>
    </source>
</evidence>
<proteinExistence type="predicted"/>
<keyword evidence="2" id="KW-0964">Secreted</keyword>
<organism evidence="4">
    <name type="scientific">metagenome</name>
    <dbReference type="NCBI Taxonomy" id="256318"/>
    <lineage>
        <taxon>unclassified sequences</taxon>
        <taxon>metagenomes</taxon>
    </lineage>
</organism>
<feature type="region of interest" description="Disordered" evidence="3">
    <location>
        <begin position="395"/>
        <end position="455"/>
    </location>
</feature>
<dbReference type="PRINTS" id="PR00313">
    <property type="entry name" value="CABNDNGRPT"/>
</dbReference>
<reference evidence="4" key="1">
    <citation type="submission" date="2015-08" db="EMBL/GenBank/DDBJ databases">
        <authorList>
            <person name="Babu N.S."/>
            <person name="Beckwith C.J."/>
            <person name="Beseler K.G."/>
            <person name="Brison A."/>
            <person name="Carone J.V."/>
            <person name="Caskin T.P."/>
            <person name="Diamond M."/>
            <person name="Durham M.E."/>
            <person name="Foxe J.M."/>
            <person name="Go M."/>
            <person name="Henderson B.A."/>
            <person name="Jones I.B."/>
            <person name="McGettigan J.A."/>
            <person name="Micheletti S.J."/>
            <person name="Nasrallah M.E."/>
            <person name="Ortiz D."/>
            <person name="Piller C.R."/>
            <person name="Privatt S.R."/>
            <person name="Schneider S.L."/>
            <person name="Sharp S."/>
            <person name="Smith T.C."/>
            <person name="Stanton J.D."/>
            <person name="Ullery H.E."/>
            <person name="Wilson R.J."/>
            <person name="Serrano M.G."/>
            <person name="Buck G."/>
            <person name="Lee V."/>
            <person name="Wang Y."/>
            <person name="Carvalho R."/>
            <person name="Voegtly L."/>
            <person name="Shi R."/>
            <person name="Duckworth R."/>
            <person name="Johnson A."/>
            <person name="Loviza R."/>
            <person name="Walstead R."/>
            <person name="Shah Z."/>
            <person name="Kiflezghi M."/>
            <person name="Wade K."/>
            <person name="Ball S.L."/>
            <person name="Bradley K.W."/>
            <person name="Asai D.J."/>
            <person name="Bowman C.A."/>
            <person name="Russell D.A."/>
            <person name="Pope W.H."/>
            <person name="Jacobs-Sera D."/>
            <person name="Hendrix R.W."/>
            <person name="Hatfull G.F."/>
        </authorList>
    </citation>
    <scope>NUCLEOTIDE SEQUENCE</scope>
</reference>
<evidence type="ECO:0008006" key="5">
    <source>
        <dbReference type="Google" id="ProtNLM"/>
    </source>
</evidence>
<evidence type="ECO:0000313" key="4">
    <source>
        <dbReference type="EMBL" id="CUR62485.1"/>
    </source>
</evidence>
<evidence type="ECO:0000256" key="1">
    <source>
        <dbReference type="ARBA" id="ARBA00004613"/>
    </source>
</evidence>
<feature type="region of interest" description="Disordered" evidence="3">
    <location>
        <begin position="109"/>
        <end position="135"/>
    </location>
</feature>
<sequence length="455" mass="47014">MRRTTTLTAAGLLGLTLLAPAYSATAAGETCRGEAATIVGTPRKDIVGTEGRDVIVTNRSQDVTTLGGDDLVCITGPDQGKWTERPVTIDTGPGNDVVDGTAAPDWPATGTLGAGADTFHGGGGSDDVDAGTRSSDYEHLDADRDLLVGGGGADSLVSGQEGLANTDEVDLGSGGDYLAWLGRTASGGIVSGGAGTDTLSLSTSAHDLVIDSPGGRLTEDGQQTLPWSQVESFTVWPTHEDPVDVAFTGTTAADVLTVYAASAVVTADMAGGKDEITTDSVLLDGTVLDAGSGRDLLYVLDRERTLDVDLHKERLVASDASASYAATVRGFEDAAVHARTVRVKGTDRGNDIGVSACDGVVRGRGGDDTLSRRYEYWFETSPECPERYRMVGGAGADELKGQSGDDTLVGGPGNDLLEGANGDDVLRGGPGRDEADGGQGRRDRCSAERERRCER</sequence>
<gene>
    <name evidence="4" type="ORF">NOCA180129</name>
</gene>
<dbReference type="PANTHER" id="PTHR38340:SF1">
    <property type="entry name" value="S-LAYER PROTEIN"/>
    <property type="match status" value="1"/>
</dbReference>
<dbReference type="PROSITE" id="PS00330">
    <property type="entry name" value="HEMOLYSIN_CALCIUM"/>
    <property type="match status" value="2"/>
</dbReference>